<dbReference type="InterPro" id="IPR010095">
    <property type="entry name" value="Cas12f1-like_TNB"/>
</dbReference>
<feature type="domain" description="Cas12f1-like TNB" evidence="6">
    <location>
        <begin position="386"/>
        <end position="451"/>
    </location>
</feature>
<gene>
    <name evidence="7" type="ORF">EGW08_022613</name>
</gene>
<dbReference type="InterPro" id="IPR051491">
    <property type="entry name" value="Recombinase/Transposase-rel"/>
</dbReference>
<evidence type="ECO:0000313" key="8">
    <source>
        <dbReference type="Proteomes" id="UP000271974"/>
    </source>
</evidence>
<evidence type="ECO:0000313" key="7">
    <source>
        <dbReference type="EMBL" id="RUS69626.1"/>
    </source>
</evidence>
<keyword evidence="8" id="KW-1185">Reference proteome</keyword>
<dbReference type="PANTHER" id="PTHR36172">
    <property type="match status" value="1"/>
</dbReference>
<dbReference type="AlphaFoldDB" id="A0A3S1H075"/>
<comment type="similarity">
    <text evidence="1">In the C-terminal section; belongs to the transposase 35 family.</text>
</comment>
<dbReference type="EMBL" id="RQTK01001619">
    <property type="protein sequence ID" value="RUS69626.1"/>
    <property type="molecule type" value="Genomic_DNA"/>
</dbReference>
<keyword evidence="3" id="KW-0238">DNA-binding</keyword>
<dbReference type="GO" id="GO:0032196">
    <property type="term" value="P:transposition"/>
    <property type="evidence" value="ECO:0007669"/>
    <property type="project" value="UniProtKB-KW"/>
</dbReference>
<protein>
    <recommendedName>
        <fullName evidence="9">Transposase</fullName>
    </recommendedName>
</protein>
<dbReference type="Pfam" id="PF07282">
    <property type="entry name" value="Cas12f1-like_TNB"/>
    <property type="match status" value="1"/>
</dbReference>
<reference evidence="7 8" key="1">
    <citation type="submission" date="2019-01" db="EMBL/GenBank/DDBJ databases">
        <title>A draft genome assembly of the solar-powered sea slug Elysia chlorotica.</title>
        <authorList>
            <person name="Cai H."/>
            <person name="Li Q."/>
            <person name="Fang X."/>
            <person name="Li J."/>
            <person name="Curtis N.E."/>
            <person name="Altenburger A."/>
            <person name="Shibata T."/>
            <person name="Feng M."/>
            <person name="Maeda T."/>
            <person name="Schwartz J.A."/>
            <person name="Shigenobu S."/>
            <person name="Lundholm N."/>
            <person name="Nishiyama T."/>
            <person name="Yang H."/>
            <person name="Hasebe M."/>
            <person name="Li S."/>
            <person name="Pierce S.K."/>
            <person name="Wang J."/>
        </authorList>
    </citation>
    <scope>NUCLEOTIDE SEQUENCE [LARGE SCALE GENOMIC DNA]</scope>
    <source>
        <strain evidence="7">EC2010</strain>
        <tissue evidence="7">Whole organism of an adult</tissue>
    </source>
</reference>
<dbReference type="Pfam" id="PF01385">
    <property type="entry name" value="OrfB_IS605"/>
    <property type="match status" value="1"/>
</dbReference>
<keyword evidence="2" id="KW-0815">Transposition</keyword>
<evidence type="ECO:0000259" key="5">
    <source>
        <dbReference type="Pfam" id="PF01385"/>
    </source>
</evidence>
<sequence length="459" mass="52878">MAEIIRKQLWYPGYKPENLSGVVEKLKEVGASNDESALGTFKIKLRPTAYQKACLKRVLAASNLAWNWTKWLIEEKGVSWKDKKTMQAIVVKKSIESLENQDMVAPEVRANQQLLSKTTSVRLTAMCSFVAATKSSMTLHKGCTRKFDVGYKELYPRSGTFGVQKPYIRKFEESMLPAKMPTEARKNFNRLRLSILPNSFAAKGNPNERFLRIGKRRSWESMPPISHDCKVEMRKDGSWLLLIPCDRSYLRFSKPVAEKNHAVSLDPGVRTFQTEYNPFKQETRNHGSQRDKDRINFFKTKAQRHEVLAKTNKKEYVRKEHKRQADKYWHKHGKYRDNIHRELASKLVNENDLVIVGDFSSSRCAAKRAGSKLTKQTRAEMYSWAHYRFKQRLIERARGTGTRVHFQDESYTSKTCGNCGNIKEDLGGNKTYACEVCGVVMDRDVNGARNIMIKSLTKN</sequence>
<evidence type="ECO:0000256" key="3">
    <source>
        <dbReference type="ARBA" id="ARBA00023125"/>
    </source>
</evidence>
<organism evidence="7 8">
    <name type="scientific">Elysia chlorotica</name>
    <name type="common">Eastern emerald elysia</name>
    <name type="synonym">Sea slug</name>
    <dbReference type="NCBI Taxonomy" id="188477"/>
    <lineage>
        <taxon>Eukaryota</taxon>
        <taxon>Metazoa</taxon>
        <taxon>Spiralia</taxon>
        <taxon>Lophotrochozoa</taxon>
        <taxon>Mollusca</taxon>
        <taxon>Gastropoda</taxon>
        <taxon>Heterobranchia</taxon>
        <taxon>Euthyneura</taxon>
        <taxon>Panpulmonata</taxon>
        <taxon>Sacoglossa</taxon>
        <taxon>Placobranchoidea</taxon>
        <taxon>Plakobranchidae</taxon>
        <taxon>Elysia</taxon>
    </lineage>
</organism>
<proteinExistence type="inferred from homology"/>
<dbReference type="PANTHER" id="PTHR36172:SF1">
    <property type="entry name" value="RESOLVASE-RELATED"/>
    <property type="match status" value="1"/>
</dbReference>
<dbReference type="Proteomes" id="UP000271974">
    <property type="component" value="Unassembled WGS sequence"/>
</dbReference>
<comment type="caution">
    <text evidence="7">The sequence shown here is derived from an EMBL/GenBank/DDBJ whole genome shotgun (WGS) entry which is preliminary data.</text>
</comment>
<dbReference type="InterPro" id="IPR001959">
    <property type="entry name" value="Transposase"/>
</dbReference>
<evidence type="ECO:0000256" key="1">
    <source>
        <dbReference type="ARBA" id="ARBA00008761"/>
    </source>
</evidence>
<dbReference type="GO" id="GO:0006310">
    <property type="term" value="P:DNA recombination"/>
    <property type="evidence" value="ECO:0007669"/>
    <property type="project" value="UniProtKB-KW"/>
</dbReference>
<evidence type="ECO:0000256" key="4">
    <source>
        <dbReference type="ARBA" id="ARBA00023172"/>
    </source>
</evidence>
<evidence type="ECO:0000256" key="2">
    <source>
        <dbReference type="ARBA" id="ARBA00022578"/>
    </source>
</evidence>
<evidence type="ECO:0008006" key="9">
    <source>
        <dbReference type="Google" id="ProtNLM"/>
    </source>
</evidence>
<dbReference type="GO" id="GO:0003677">
    <property type="term" value="F:DNA binding"/>
    <property type="evidence" value="ECO:0007669"/>
    <property type="project" value="UniProtKB-KW"/>
</dbReference>
<accession>A0A3S1H075</accession>
<feature type="domain" description="Probable transposase IS891/IS1136/IS1341" evidence="5">
    <location>
        <begin position="254"/>
        <end position="358"/>
    </location>
</feature>
<evidence type="ECO:0000259" key="6">
    <source>
        <dbReference type="Pfam" id="PF07282"/>
    </source>
</evidence>
<dbReference type="OrthoDB" id="2413960at2759"/>
<name>A0A3S1H075_ELYCH</name>
<keyword evidence="4" id="KW-0233">DNA recombination</keyword>